<dbReference type="EMBL" id="JACKTY010000051">
    <property type="protein sequence ID" value="MCV7230616.1"/>
    <property type="molecule type" value="Genomic_DNA"/>
</dbReference>
<protein>
    <submittedName>
        <fullName evidence="2">Mannan chain length control protein LmeA</fullName>
    </submittedName>
</protein>
<proteinExistence type="predicted"/>
<sequence>MRKLLISFGVAALVVVLGAVGVDFGTTIFAEYRLSRTVRSAAGLKWDPSVAILSFPFIPQAMNHHYKEVEIKANDVEHPRVGKASLEGTLHSIDLTDASWLIRPDAKLPVGEVESRIIIDSAHLGRFIGIHDLMVEAPPRESNDATGGTTESGISGSDGLVFTGTPQAAGFEERVSVSVDLSMTGPDQTTLVFTPTGILTGPGTADQPVPEDKKTAVLAAFASSLPDQKLPFGVAPTSQGVRGSDVIIEGIAKGVTITLAGFRQS</sequence>
<name>A0ABT3CM92_9MYCO</name>
<feature type="compositionally biased region" description="Low complexity" evidence="1">
    <location>
        <begin position="146"/>
        <end position="159"/>
    </location>
</feature>
<comment type="caution">
    <text evidence="2">The sequence shown here is derived from an EMBL/GenBank/DDBJ whole genome shotgun (WGS) entry which is preliminary data.</text>
</comment>
<accession>A0ABT3CM92</accession>
<dbReference type="RefSeq" id="WP_264071900.1">
    <property type="nucleotide sequence ID" value="NZ_JACKTY010000051.1"/>
</dbReference>
<keyword evidence="3" id="KW-1185">Reference proteome</keyword>
<dbReference type="Pfam" id="PF11209">
    <property type="entry name" value="LmeA"/>
    <property type="match status" value="1"/>
</dbReference>
<evidence type="ECO:0000313" key="2">
    <source>
        <dbReference type="EMBL" id="MCV7230616.1"/>
    </source>
</evidence>
<dbReference type="Proteomes" id="UP001526201">
    <property type="component" value="Unassembled WGS sequence"/>
</dbReference>
<feature type="region of interest" description="Disordered" evidence="1">
    <location>
        <begin position="138"/>
        <end position="159"/>
    </location>
</feature>
<evidence type="ECO:0000256" key="1">
    <source>
        <dbReference type="SAM" id="MobiDB-lite"/>
    </source>
</evidence>
<evidence type="ECO:0000313" key="3">
    <source>
        <dbReference type="Proteomes" id="UP001526201"/>
    </source>
</evidence>
<organism evidence="2 3">
    <name type="scientific">Mycolicibacterium komossense</name>
    <dbReference type="NCBI Taxonomy" id="1779"/>
    <lineage>
        <taxon>Bacteria</taxon>
        <taxon>Bacillati</taxon>
        <taxon>Actinomycetota</taxon>
        <taxon>Actinomycetes</taxon>
        <taxon>Mycobacteriales</taxon>
        <taxon>Mycobacteriaceae</taxon>
        <taxon>Mycolicibacterium</taxon>
    </lineage>
</organism>
<dbReference type="InterPro" id="IPR021373">
    <property type="entry name" value="DUF2993"/>
</dbReference>
<gene>
    <name evidence="2" type="primary">lmeA</name>
    <name evidence="2" type="ORF">H7J73_31875</name>
</gene>
<reference evidence="2 3" key="1">
    <citation type="journal article" date="2022" name="BMC Genomics">
        <title>Comparative genome analysis of mycobacteria focusing on tRNA and non-coding RNA.</title>
        <authorList>
            <person name="Behra P.R.K."/>
            <person name="Pettersson B.M.F."/>
            <person name="Ramesh M."/>
            <person name="Das S."/>
            <person name="Dasgupta S."/>
            <person name="Kirsebom L.A."/>
        </authorList>
    </citation>
    <scope>NUCLEOTIDE SEQUENCE [LARGE SCALE GENOMIC DNA]</scope>
    <source>
        <strain evidence="2 3">DSM 44078</strain>
    </source>
</reference>
<dbReference type="NCBIfam" id="NF038021">
    <property type="entry name" value="mannan_LmeA"/>
    <property type="match status" value="1"/>
</dbReference>